<sequence length="234" mass="26698">MLRVISHPHAASLAPCRIPRVASLHCTVLLPKHYVTSAERAIAQASRRFATTLVPNRRIASQHRVAPNDMSFCGKADPELALKTLGEMEEKGVKGDFEELDVENGEVTWERTRRGAVIQVVGYVVYAMCLIKSYHLSRSLERLTRNRSLEAYMVRESRRHELMNDLKVTRISRQLIRMSPETFVKLCKILRDGKYLKDTRRASVEEQVAKSLYILGHNAINCSLSAFFMRSGKR</sequence>
<evidence type="ECO:0000313" key="3">
    <source>
        <dbReference type="Proteomes" id="UP000596660"/>
    </source>
</evidence>
<dbReference type="Pfam" id="PF26138">
    <property type="entry name" value="DUF8040"/>
    <property type="match status" value="1"/>
</dbReference>
<dbReference type="Proteomes" id="UP000596660">
    <property type="component" value="Unplaced"/>
</dbReference>
<keyword evidence="3" id="KW-1185">Reference proteome</keyword>
<evidence type="ECO:0000259" key="1">
    <source>
        <dbReference type="Pfam" id="PF26138"/>
    </source>
</evidence>
<feature type="domain" description="DUF8040" evidence="1">
    <location>
        <begin position="173"/>
        <end position="233"/>
    </location>
</feature>
<name>A0A803ND91_CHEQI</name>
<accession>A0A803ND91</accession>
<reference evidence="2" key="2">
    <citation type="submission" date="2021-03" db="UniProtKB">
        <authorList>
            <consortium name="EnsemblPlants"/>
        </authorList>
    </citation>
    <scope>IDENTIFICATION</scope>
</reference>
<dbReference type="EnsemblPlants" id="AUR62044082-RA">
    <property type="protein sequence ID" value="AUR62044082-RA:cds"/>
    <property type="gene ID" value="AUR62044082"/>
</dbReference>
<dbReference type="Gramene" id="AUR62044082-RA">
    <property type="protein sequence ID" value="AUR62044082-RA:cds"/>
    <property type="gene ID" value="AUR62044082"/>
</dbReference>
<protein>
    <recommendedName>
        <fullName evidence="1">DUF8040 domain-containing protein</fullName>
    </recommendedName>
</protein>
<dbReference type="InterPro" id="IPR058353">
    <property type="entry name" value="DUF8040"/>
</dbReference>
<proteinExistence type="predicted"/>
<organism evidence="2 3">
    <name type="scientific">Chenopodium quinoa</name>
    <name type="common">Quinoa</name>
    <dbReference type="NCBI Taxonomy" id="63459"/>
    <lineage>
        <taxon>Eukaryota</taxon>
        <taxon>Viridiplantae</taxon>
        <taxon>Streptophyta</taxon>
        <taxon>Embryophyta</taxon>
        <taxon>Tracheophyta</taxon>
        <taxon>Spermatophyta</taxon>
        <taxon>Magnoliopsida</taxon>
        <taxon>eudicotyledons</taxon>
        <taxon>Gunneridae</taxon>
        <taxon>Pentapetalae</taxon>
        <taxon>Caryophyllales</taxon>
        <taxon>Chenopodiaceae</taxon>
        <taxon>Chenopodioideae</taxon>
        <taxon>Atripliceae</taxon>
        <taxon>Chenopodium</taxon>
    </lineage>
</organism>
<reference evidence="2" key="1">
    <citation type="journal article" date="2017" name="Nature">
        <title>The genome of Chenopodium quinoa.</title>
        <authorList>
            <person name="Jarvis D.E."/>
            <person name="Ho Y.S."/>
            <person name="Lightfoot D.J."/>
            <person name="Schmoeckel S.M."/>
            <person name="Li B."/>
            <person name="Borm T.J.A."/>
            <person name="Ohyanagi H."/>
            <person name="Mineta K."/>
            <person name="Michell C.T."/>
            <person name="Saber N."/>
            <person name="Kharbatia N.M."/>
            <person name="Rupper R.R."/>
            <person name="Sharp A.R."/>
            <person name="Dally N."/>
            <person name="Boughton B.A."/>
            <person name="Woo Y.H."/>
            <person name="Gao G."/>
            <person name="Schijlen E.G.W.M."/>
            <person name="Guo X."/>
            <person name="Momin A.A."/>
            <person name="Negrao S."/>
            <person name="Al-Babili S."/>
            <person name="Gehring C."/>
            <person name="Roessner U."/>
            <person name="Jung C."/>
            <person name="Murphy K."/>
            <person name="Arold S.T."/>
            <person name="Gojobori T."/>
            <person name="van der Linden C.G."/>
            <person name="van Loo E.N."/>
            <person name="Jellen E.N."/>
            <person name="Maughan P.J."/>
            <person name="Tester M."/>
        </authorList>
    </citation>
    <scope>NUCLEOTIDE SEQUENCE [LARGE SCALE GENOMIC DNA]</scope>
    <source>
        <strain evidence="2">cv. PI 614886</strain>
    </source>
</reference>
<dbReference type="AlphaFoldDB" id="A0A803ND91"/>
<evidence type="ECO:0000313" key="2">
    <source>
        <dbReference type="EnsemblPlants" id="AUR62044082-RA:cds"/>
    </source>
</evidence>